<accession>A0AA40LE07</accession>
<evidence type="ECO:0000256" key="7">
    <source>
        <dbReference type="PROSITE-ProRule" id="PRU00192"/>
    </source>
</evidence>
<name>A0AA40LE07_CNENI</name>
<dbReference type="Gene3D" id="1.25.40.20">
    <property type="entry name" value="Ankyrin repeat-containing domain"/>
    <property type="match status" value="1"/>
</dbReference>
<dbReference type="GO" id="GO:0002039">
    <property type="term" value="F:p53 binding"/>
    <property type="evidence" value="ECO:0007669"/>
    <property type="project" value="InterPro"/>
</dbReference>
<dbReference type="InterPro" id="IPR036770">
    <property type="entry name" value="Ankyrin_rpt-contain_sf"/>
</dbReference>
<dbReference type="Proteomes" id="UP001177744">
    <property type="component" value="Unassembled WGS sequence"/>
</dbReference>
<sequence>MKEGDCMTVLRREDEDEVEWWWARLNEKEGYVPRNLLGVEERYLADVMGSELLTLEMSVSESGFATLAASRILGSFSAV</sequence>
<evidence type="ECO:0000313" key="10">
    <source>
        <dbReference type="Proteomes" id="UP001177744"/>
    </source>
</evidence>
<evidence type="ECO:0000313" key="9">
    <source>
        <dbReference type="EMBL" id="KAK1328063.1"/>
    </source>
</evidence>
<protein>
    <recommendedName>
        <fullName evidence="8">SH3 domain-containing protein</fullName>
    </recommendedName>
</protein>
<keyword evidence="10" id="KW-1185">Reference proteome</keyword>
<evidence type="ECO:0000256" key="6">
    <source>
        <dbReference type="ARBA" id="ARBA00023242"/>
    </source>
</evidence>
<dbReference type="InterPro" id="IPR036028">
    <property type="entry name" value="SH3-like_dom_sf"/>
</dbReference>
<reference evidence="9" key="1">
    <citation type="submission" date="2023-06" db="EMBL/GenBank/DDBJ databases">
        <title>Reference genome for the Northern bat (Eptesicus nilssonii), a most northern bat species.</title>
        <authorList>
            <person name="Laine V.N."/>
            <person name="Pulliainen A.T."/>
            <person name="Lilley T.M."/>
        </authorList>
    </citation>
    <scope>NUCLEOTIDE SEQUENCE</scope>
    <source>
        <strain evidence="9">BLF_Eptnil</strain>
        <tissue evidence="9">Kidney</tissue>
    </source>
</reference>
<comment type="subcellular location">
    <subcellularLocation>
        <location evidence="1">Nucleus</location>
    </subcellularLocation>
</comment>
<evidence type="ECO:0000259" key="8">
    <source>
        <dbReference type="PROSITE" id="PS50002"/>
    </source>
</evidence>
<proteinExistence type="predicted"/>
<dbReference type="AlphaFoldDB" id="A0AA40LE07"/>
<evidence type="ECO:0000256" key="4">
    <source>
        <dbReference type="ARBA" id="ARBA00022737"/>
    </source>
</evidence>
<keyword evidence="6" id="KW-0539">Nucleus</keyword>
<keyword evidence="5" id="KW-0040">ANK repeat</keyword>
<dbReference type="PANTHER" id="PTHR24131:SF8">
    <property type="entry name" value="APOPTOSIS-STIMULATING OF P53 PROTEIN 2"/>
    <property type="match status" value="1"/>
</dbReference>
<keyword evidence="4" id="KW-0677">Repeat</keyword>
<keyword evidence="2 7" id="KW-0728">SH3 domain</keyword>
<dbReference type="GO" id="GO:0042981">
    <property type="term" value="P:regulation of apoptotic process"/>
    <property type="evidence" value="ECO:0007669"/>
    <property type="project" value="InterPro"/>
</dbReference>
<evidence type="ECO:0000256" key="2">
    <source>
        <dbReference type="ARBA" id="ARBA00022443"/>
    </source>
</evidence>
<feature type="domain" description="SH3" evidence="8">
    <location>
        <begin position="1"/>
        <end position="42"/>
    </location>
</feature>
<dbReference type="PANTHER" id="PTHR24131">
    <property type="entry name" value="APOPTOSIS-STIMULATING OF P53 PROTEIN"/>
    <property type="match status" value="1"/>
</dbReference>
<keyword evidence="3" id="KW-0053">Apoptosis</keyword>
<dbReference type="PROSITE" id="PS50002">
    <property type="entry name" value="SH3"/>
    <property type="match status" value="1"/>
</dbReference>
<dbReference type="Pfam" id="PF07653">
    <property type="entry name" value="SH3_2"/>
    <property type="match status" value="1"/>
</dbReference>
<evidence type="ECO:0000256" key="3">
    <source>
        <dbReference type="ARBA" id="ARBA00022703"/>
    </source>
</evidence>
<comment type="caution">
    <text evidence="9">The sequence shown here is derived from an EMBL/GenBank/DDBJ whole genome shotgun (WGS) entry which is preliminary data.</text>
</comment>
<dbReference type="EMBL" id="JAULJE010000024">
    <property type="protein sequence ID" value="KAK1328063.1"/>
    <property type="molecule type" value="Genomic_DNA"/>
</dbReference>
<dbReference type="GO" id="GO:0006915">
    <property type="term" value="P:apoptotic process"/>
    <property type="evidence" value="ECO:0007669"/>
    <property type="project" value="UniProtKB-KW"/>
</dbReference>
<dbReference type="InterPro" id="IPR001452">
    <property type="entry name" value="SH3_domain"/>
</dbReference>
<gene>
    <name evidence="9" type="ORF">QTO34_012485</name>
</gene>
<dbReference type="SUPFAM" id="SSF50044">
    <property type="entry name" value="SH3-domain"/>
    <property type="match status" value="1"/>
</dbReference>
<dbReference type="InterPro" id="IPR047163">
    <property type="entry name" value="ASPP1/2"/>
</dbReference>
<organism evidence="9 10">
    <name type="scientific">Cnephaeus nilssonii</name>
    <name type="common">Northern bat</name>
    <name type="synonym">Eptesicus nilssonii</name>
    <dbReference type="NCBI Taxonomy" id="3371016"/>
    <lineage>
        <taxon>Eukaryota</taxon>
        <taxon>Metazoa</taxon>
        <taxon>Chordata</taxon>
        <taxon>Craniata</taxon>
        <taxon>Vertebrata</taxon>
        <taxon>Euteleostomi</taxon>
        <taxon>Mammalia</taxon>
        <taxon>Eutheria</taxon>
        <taxon>Laurasiatheria</taxon>
        <taxon>Chiroptera</taxon>
        <taxon>Yangochiroptera</taxon>
        <taxon>Vespertilionidae</taxon>
        <taxon>Cnephaeus</taxon>
    </lineage>
</organism>
<evidence type="ECO:0000256" key="5">
    <source>
        <dbReference type="ARBA" id="ARBA00023043"/>
    </source>
</evidence>
<dbReference type="GO" id="GO:0005634">
    <property type="term" value="C:nucleus"/>
    <property type="evidence" value="ECO:0007669"/>
    <property type="project" value="UniProtKB-SubCell"/>
</dbReference>
<evidence type="ECO:0000256" key="1">
    <source>
        <dbReference type="ARBA" id="ARBA00004123"/>
    </source>
</evidence>